<sequence>MSTLEQTIRNTVQEFIKSYADATKEKKPHLVSRCCADDCKRHIGPPAFLAHVGAPPNLTMTNAQYEAEFGELSLYTITSFKVNNITVDAPNLKAAAWSTLYCDFIDGSKHDRTHAWFLDFNEDGTKIVELYQHNDVQEAVDFRNLIQSMKKARATQD</sequence>
<dbReference type="InterPro" id="IPR032710">
    <property type="entry name" value="NTF2-like_dom_sf"/>
</dbReference>
<organism evidence="1 2">
    <name type="scientific">Thyridium curvatum</name>
    <dbReference type="NCBI Taxonomy" id="1093900"/>
    <lineage>
        <taxon>Eukaryota</taxon>
        <taxon>Fungi</taxon>
        <taxon>Dikarya</taxon>
        <taxon>Ascomycota</taxon>
        <taxon>Pezizomycotina</taxon>
        <taxon>Sordariomycetes</taxon>
        <taxon>Sordariomycetidae</taxon>
        <taxon>Thyridiales</taxon>
        <taxon>Thyridiaceae</taxon>
        <taxon>Thyridium</taxon>
    </lineage>
</organism>
<accession>A0A507AL81</accession>
<dbReference type="RefSeq" id="XP_030988555.1">
    <property type="nucleotide sequence ID" value="XM_031136518.1"/>
</dbReference>
<proteinExistence type="predicted"/>
<dbReference type="AlphaFoldDB" id="A0A507AL81"/>
<protein>
    <submittedName>
        <fullName evidence="1">Uncharacterized protein</fullName>
    </submittedName>
</protein>
<keyword evidence="2" id="KW-1185">Reference proteome</keyword>
<comment type="caution">
    <text evidence="1">The sequence shown here is derived from an EMBL/GenBank/DDBJ whole genome shotgun (WGS) entry which is preliminary data.</text>
</comment>
<dbReference type="EMBL" id="SKBQ01000009">
    <property type="protein sequence ID" value="TPX06844.1"/>
    <property type="molecule type" value="Genomic_DNA"/>
</dbReference>
<dbReference type="InParanoid" id="A0A507AL81"/>
<dbReference type="GeneID" id="41969787"/>
<name>A0A507AL81_9PEZI</name>
<dbReference type="Proteomes" id="UP000319257">
    <property type="component" value="Unassembled WGS sequence"/>
</dbReference>
<reference evidence="1 2" key="1">
    <citation type="submission" date="2019-06" db="EMBL/GenBank/DDBJ databases">
        <title>Draft genome sequence of the filamentous fungus Phialemoniopsis curvata isolated from diesel fuel.</title>
        <authorList>
            <person name="Varaljay V.A."/>
            <person name="Lyon W.J."/>
            <person name="Crouch A.L."/>
            <person name="Drake C.E."/>
            <person name="Hollomon J.M."/>
            <person name="Nadeau L.J."/>
            <person name="Nunn H.S."/>
            <person name="Stevenson B.S."/>
            <person name="Bojanowski C.L."/>
            <person name="Crookes-Goodson W.J."/>
        </authorList>
    </citation>
    <scope>NUCLEOTIDE SEQUENCE [LARGE SCALE GENOMIC DNA]</scope>
    <source>
        <strain evidence="1 2">D216</strain>
    </source>
</reference>
<gene>
    <name evidence="1" type="ORF">E0L32_002340</name>
</gene>
<dbReference type="OrthoDB" id="3758478at2759"/>
<evidence type="ECO:0000313" key="1">
    <source>
        <dbReference type="EMBL" id="TPX06844.1"/>
    </source>
</evidence>
<evidence type="ECO:0000313" key="2">
    <source>
        <dbReference type="Proteomes" id="UP000319257"/>
    </source>
</evidence>
<dbReference type="SUPFAM" id="SSF54427">
    <property type="entry name" value="NTF2-like"/>
    <property type="match status" value="1"/>
</dbReference>